<name>A0AAN7JGG1_9MYRT</name>
<evidence type="ECO:0000313" key="2">
    <source>
        <dbReference type="EMBL" id="KAK4742779.1"/>
    </source>
</evidence>
<evidence type="ECO:0000256" key="1">
    <source>
        <dbReference type="SAM" id="MobiDB-lite"/>
    </source>
</evidence>
<feature type="compositionally biased region" description="Basic and acidic residues" evidence="1">
    <location>
        <begin position="1"/>
        <end position="18"/>
    </location>
</feature>
<dbReference type="InterPro" id="IPR032675">
    <property type="entry name" value="LRR_dom_sf"/>
</dbReference>
<proteinExistence type="predicted"/>
<dbReference type="SUPFAM" id="SSF52047">
    <property type="entry name" value="RNI-like"/>
    <property type="match status" value="1"/>
</dbReference>
<dbReference type="AlphaFoldDB" id="A0AAN7JGG1"/>
<evidence type="ECO:0000313" key="3">
    <source>
        <dbReference type="Proteomes" id="UP001345219"/>
    </source>
</evidence>
<protein>
    <submittedName>
        <fullName evidence="2">Uncharacterized protein</fullName>
    </submittedName>
</protein>
<gene>
    <name evidence="2" type="ORF">SAY87_000780</name>
</gene>
<organism evidence="2 3">
    <name type="scientific">Trapa incisa</name>
    <dbReference type="NCBI Taxonomy" id="236973"/>
    <lineage>
        <taxon>Eukaryota</taxon>
        <taxon>Viridiplantae</taxon>
        <taxon>Streptophyta</taxon>
        <taxon>Embryophyta</taxon>
        <taxon>Tracheophyta</taxon>
        <taxon>Spermatophyta</taxon>
        <taxon>Magnoliopsida</taxon>
        <taxon>eudicotyledons</taxon>
        <taxon>Gunneridae</taxon>
        <taxon>Pentapetalae</taxon>
        <taxon>rosids</taxon>
        <taxon>malvids</taxon>
        <taxon>Myrtales</taxon>
        <taxon>Lythraceae</taxon>
        <taxon>Trapa</taxon>
    </lineage>
</organism>
<comment type="caution">
    <text evidence="2">The sequence shown here is derived from an EMBL/GenBank/DDBJ whole genome shotgun (WGS) entry which is preliminary data.</text>
</comment>
<keyword evidence="3" id="KW-1185">Reference proteome</keyword>
<dbReference type="Gene3D" id="3.80.10.10">
    <property type="entry name" value="Ribonuclease Inhibitor"/>
    <property type="match status" value="1"/>
</dbReference>
<dbReference type="EMBL" id="JAXIOK010000023">
    <property type="protein sequence ID" value="KAK4742779.1"/>
    <property type="molecule type" value="Genomic_DNA"/>
</dbReference>
<reference evidence="2 3" key="1">
    <citation type="journal article" date="2023" name="Hortic Res">
        <title>Pangenome of water caltrop reveals structural variations and asymmetric subgenome divergence after allopolyploidization.</title>
        <authorList>
            <person name="Zhang X."/>
            <person name="Chen Y."/>
            <person name="Wang L."/>
            <person name="Yuan Y."/>
            <person name="Fang M."/>
            <person name="Shi L."/>
            <person name="Lu R."/>
            <person name="Comes H.P."/>
            <person name="Ma Y."/>
            <person name="Chen Y."/>
            <person name="Huang G."/>
            <person name="Zhou Y."/>
            <person name="Zheng Z."/>
            <person name="Qiu Y."/>
        </authorList>
    </citation>
    <scope>NUCLEOTIDE SEQUENCE [LARGE SCALE GENOMIC DNA]</scope>
    <source>
        <tissue evidence="2">Roots</tissue>
    </source>
</reference>
<accession>A0AAN7JGG1</accession>
<sequence>MTRDSRQRTQETNGKGERVQPNCASVPAEPIQRHHARALHDVPLDGAALMAMKLKVLDLNNCKELHRAPDLSAFCNLKSLNLRNCEKL</sequence>
<dbReference type="Proteomes" id="UP001345219">
    <property type="component" value="Chromosome 1"/>
</dbReference>
<feature type="region of interest" description="Disordered" evidence="1">
    <location>
        <begin position="1"/>
        <end position="23"/>
    </location>
</feature>